<dbReference type="EMBL" id="VHSH01000004">
    <property type="protein sequence ID" value="TQV79616.1"/>
    <property type="molecule type" value="Genomic_DNA"/>
</dbReference>
<evidence type="ECO:0000256" key="1">
    <source>
        <dbReference type="SAM" id="MobiDB-lite"/>
    </source>
</evidence>
<dbReference type="AlphaFoldDB" id="A0A545TQW9"/>
<comment type="caution">
    <text evidence="2">The sequence shown here is derived from an EMBL/GenBank/DDBJ whole genome shotgun (WGS) entry which is preliminary data.</text>
</comment>
<feature type="compositionally biased region" description="Polar residues" evidence="1">
    <location>
        <begin position="51"/>
        <end position="65"/>
    </location>
</feature>
<gene>
    <name evidence="2" type="ORF">FKG95_12895</name>
</gene>
<evidence type="ECO:0000313" key="2">
    <source>
        <dbReference type="EMBL" id="TQV79616.1"/>
    </source>
</evidence>
<accession>A0A545TQW9</accession>
<sequence>MKIANDPKRVLPVIAGKIRGLAEPVVRELEGVRPARAPEARTEPKARSKPAQHSASEAASAKTTLTGWSTKDLMTAVRQAIKSGRAVARGRFLNIRI</sequence>
<dbReference type="Proteomes" id="UP000315252">
    <property type="component" value="Unassembled WGS sequence"/>
</dbReference>
<protein>
    <submittedName>
        <fullName evidence="2">Uncharacterized protein</fullName>
    </submittedName>
</protein>
<keyword evidence="3" id="KW-1185">Reference proteome</keyword>
<proteinExistence type="predicted"/>
<organism evidence="2 3">
    <name type="scientific">Denitrobaculum tricleocarpae</name>
    <dbReference type="NCBI Taxonomy" id="2591009"/>
    <lineage>
        <taxon>Bacteria</taxon>
        <taxon>Pseudomonadati</taxon>
        <taxon>Pseudomonadota</taxon>
        <taxon>Alphaproteobacteria</taxon>
        <taxon>Rhodospirillales</taxon>
        <taxon>Rhodospirillaceae</taxon>
        <taxon>Denitrobaculum</taxon>
    </lineage>
</organism>
<reference evidence="2 3" key="1">
    <citation type="submission" date="2019-06" db="EMBL/GenBank/DDBJ databases">
        <title>Whole genome sequence for Rhodospirillaceae sp. R148.</title>
        <authorList>
            <person name="Wang G."/>
        </authorList>
    </citation>
    <scope>NUCLEOTIDE SEQUENCE [LARGE SCALE GENOMIC DNA]</scope>
    <source>
        <strain evidence="2 3">R148</strain>
    </source>
</reference>
<feature type="region of interest" description="Disordered" evidence="1">
    <location>
        <begin position="31"/>
        <end position="65"/>
    </location>
</feature>
<feature type="compositionally biased region" description="Basic and acidic residues" evidence="1">
    <location>
        <begin position="31"/>
        <end position="46"/>
    </location>
</feature>
<name>A0A545TQW9_9PROT</name>
<evidence type="ECO:0000313" key="3">
    <source>
        <dbReference type="Proteomes" id="UP000315252"/>
    </source>
</evidence>
<dbReference type="RefSeq" id="WP_142896797.1">
    <property type="nucleotide sequence ID" value="NZ_ML660055.1"/>
</dbReference>